<organism evidence="4 5">
    <name type="scientific">Agitococcus lubricus</name>
    <dbReference type="NCBI Taxonomy" id="1077255"/>
    <lineage>
        <taxon>Bacteria</taxon>
        <taxon>Pseudomonadati</taxon>
        <taxon>Pseudomonadota</taxon>
        <taxon>Gammaproteobacteria</taxon>
        <taxon>Moraxellales</taxon>
        <taxon>Moraxellaceae</taxon>
        <taxon>Agitococcus</taxon>
    </lineage>
</organism>
<protein>
    <submittedName>
        <fullName evidence="4">Outer membrane protein with beta-barrel domain</fullName>
    </submittedName>
</protein>
<accession>A0A2T5J056</accession>
<feature type="signal peptide" evidence="2">
    <location>
        <begin position="1"/>
        <end position="19"/>
    </location>
</feature>
<dbReference type="Gene3D" id="2.40.160.20">
    <property type="match status" value="1"/>
</dbReference>
<reference evidence="4 5" key="1">
    <citation type="submission" date="2018-04" db="EMBL/GenBank/DDBJ databases">
        <title>Genomic Encyclopedia of Archaeal and Bacterial Type Strains, Phase II (KMG-II): from individual species to whole genera.</title>
        <authorList>
            <person name="Goeker M."/>
        </authorList>
    </citation>
    <scope>NUCLEOTIDE SEQUENCE [LARGE SCALE GENOMIC DNA]</scope>
    <source>
        <strain evidence="4 5">DSM 5822</strain>
    </source>
</reference>
<keyword evidence="5" id="KW-1185">Reference proteome</keyword>
<dbReference type="AlphaFoldDB" id="A0A2T5J056"/>
<keyword evidence="1 2" id="KW-0732">Signal</keyword>
<dbReference type="OrthoDB" id="6115907at2"/>
<evidence type="ECO:0000313" key="4">
    <source>
        <dbReference type="EMBL" id="PTQ89619.1"/>
    </source>
</evidence>
<name>A0A2T5J056_9GAMM</name>
<dbReference type="Pfam" id="PF13505">
    <property type="entry name" value="OMP_b-brl"/>
    <property type="match status" value="1"/>
</dbReference>
<feature type="domain" description="Outer membrane protein beta-barrel" evidence="3">
    <location>
        <begin position="5"/>
        <end position="161"/>
    </location>
</feature>
<comment type="caution">
    <text evidence="4">The sequence shown here is derived from an EMBL/GenBank/DDBJ whole genome shotgun (WGS) entry which is preliminary data.</text>
</comment>
<evidence type="ECO:0000256" key="1">
    <source>
        <dbReference type="ARBA" id="ARBA00022729"/>
    </source>
</evidence>
<dbReference type="EMBL" id="QAON01000006">
    <property type="protein sequence ID" value="PTQ89619.1"/>
    <property type="molecule type" value="Genomic_DNA"/>
</dbReference>
<dbReference type="RefSeq" id="WP_107865574.1">
    <property type="nucleotide sequence ID" value="NZ_QAON01000006.1"/>
</dbReference>
<feature type="chain" id="PRO_5015768466" evidence="2">
    <location>
        <begin position="20"/>
        <end position="176"/>
    </location>
</feature>
<evidence type="ECO:0000313" key="5">
    <source>
        <dbReference type="Proteomes" id="UP000244223"/>
    </source>
</evidence>
<dbReference type="Proteomes" id="UP000244223">
    <property type="component" value="Unassembled WGS sequence"/>
</dbReference>
<proteinExistence type="predicted"/>
<evidence type="ECO:0000259" key="3">
    <source>
        <dbReference type="Pfam" id="PF13505"/>
    </source>
</evidence>
<dbReference type="InterPro" id="IPR011250">
    <property type="entry name" value="OMP/PagP_B-barrel"/>
</dbReference>
<dbReference type="SUPFAM" id="SSF56925">
    <property type="entry name" value="OMPA-like"/>
    <property type="match status" value="1"/>
</dbReference>
<dbReference type="InterPro" id="IPR027385">
    <property type="entry name" value="Beta-barrel_OMP"/>
</dbReference>
<sequence>MKRLTVALIAALSSPLVLAAEKPFIGIDYQMGTLEFNNNIEADTSAVRLRLGTEVNPYVGVEAHLMSGLNDDTVTKSGVDYTVEVGSAYAVFVRPQLSFAKAGSVYALLGAAYIDKSIETNSTIGSFAKTSGFEHSGAAGVGLDINVYKDFRINVDYTMYASDFSAISAGIRIPLN</sequence>
<evidence type="ECO:0000256" key="2">
    <source>
        <dbReference type="SAM" id="SignalP"/>
    </source>
</evidence>
<gene>
    <name evidence="4" type="ORF">C8N29_106150</name>
</gene>